<dbReference type="InterPro" id="IPR001077">
    <property type="entry name" value="COMT_C"/>
</dbReference>
<evidence type="ECO:0000313" key="7">
    <source>
        <dbReference type="Proteomes" id="UP000019471"/>
    </source>
</evidence>
<dbReference type="Proteomes" id="UP000019471">
    <property type="component" value="Unassembled WGS sequence"/>
</dbReference>
<dbReference type="GeneID" id="19196735"/>
<gene>
    <name evidence="6" type="ORF">A1O5_12049</name>
</gene>
<evidence type="ECO:0000256" key="3">
    <source>
        <dbReference type="ARBA" id="ARBA00022691"/>
    </source>
</evidence>
<dbReference type="eggNOG" id="KOG3178">
    <property type="taxonomic scope" value="Eukaryota"/>
</dbReference>
<dbReference type="SUPFAM" id="SSF53335">
    <property type="entry name" value="S-adenosyl-L-methionine-dependent methyltransferases"/>
    <property type="match status" value="1"/>
</dbReference>
<dbReference type="OrthoDB" id="1606438at2759"/>
<dbReference type="SUPFAM" id="SSF46785">
    <property type="entry name" value="Winged helix' DNA-binding domain"/>
    <property type="match status" value="1"/>
</dbReference>
<comment type="caution">
    <text evidence="6">The sequence shown here is derived from an EMBL/GenBank/DDBJ whole genome shotgun (WGS) entry which is preliminary data.</text>
</comment>
<dbReference type="Gene3D" id="3.40.50.150">
    <property type="entry name" value="Vaccinia Virus protein VP39"/>
    <property type="match status" value="1"/>
</dbReference>
<evidence type="ECO:0000259" key="5">
    <source>
        <dbReference type="Pfam" id="PF00891"/>
    </source>
</evidence>
<protein>
    <recommendedName>
        <fullName evidence="5">O-methyltransferase C-terminal domain-containing protein</fullName>
    </recommendedName>
</protein>
<dbReference type="InterPro" id="IPR029063">
    <property type="entry name" value="SAM-dependent_MTases_sf"/>
</dbReference>
<evidence type="ECO:0000256" key="4">
    <source>
        <dbReference type="ARBA" id="ARBA00038277"/>
    </source>
</evidence>
<name>W9VZJ6_9EURO</name>
<dbReference type="InterPro" id="IPR016461">
    <property type="entry name" value="COMT-like"/>
</dbReference>
<dbReference type="AlphaFoldDB" id="W9VZJ6"/>
<evidence type="ECO:0000256" key="2">
    <source>
        <dbReference type="ARBA" id="ARBA00022679"/>
    </source>
</evidence>
<dbReference type="RefSeq" id="XP_007750808.1">
    <property type="nucleotide sequence ID" value="XM_007752618.1"/>
</dbReference>
<dbReference type="Pfam" id="PF00891">
    <property type="entry name" value="Methyltransf_2"/>
    <property type="match status" value="1"/>
</dbReference>
<comment type="similarity">
    <text evidence="4">Belongs to the class I-like SAM-binding methyltransferase superfamily. Cation-independent O-methyltransferase family.</text>
</comment>
<proteinExistence type="inferred from homology"/>
<keyword evidence="7" id="KW-1185">Reference proteome</keyword>
<dbReference type="PANTHER" id="PTHR43712">
    <property type="entry name" value="PUTATIVE (AFU_ORTHOLOGUE AFUA_4G14580)-RELATED"/>
    <property type="match status" value="1"/>
</dbReference>
<dbReference type="Gene3D" id="1.10.10.10">
    <property type="entry name" value="Winged helix-like DNA-binding domain superfamily/Winged helix DNA-binding domain"/>
    <property type="match status" value="1"/>
</dbReference>
<dbReference type="GO" id="GO:0032259">
    <property type="term" value="P:methylation"/>
    <property type="evidence" value="ECO:0007669"/>
    <property type="project" value="UniProtKB-KW"/>
</dbReference>
<organism evidence="6 7">
    <name type="scientific">Cladophialophora psammophila CBS 110553</name>
    <dbReference type="NCBI Taxonomy" id="1182543"/>
    <lineage>
        <taxon>Eukaryota</taxon>
        <taxon>Fungi</taxon>
        <taxon>Dikarya</taxon>
        <taxon>Ascomycota</taxon>
        <taxon>Pezizomycotina</taxon>
        <taxon>Eurotiomycetes</taxon>
        <taxon>Chaetothyriomycetidae</taxon>
        <taxon>Chaetothyriales</taxon>
        <taxon>Herpotrichiellaceae</taxon>
        <taxon>Cladophialophora</taxon>
    </lineage>
</organism>
<evidence type="ECO:0000256" key="1">
    <source>
        <dbReference type="ARBA" id="ARBA00022603"/>
    </source>
</evidence>
<keyword evidence="3" id="KW-0949">S-adenosyl-L-methionine</keyword>
<keyword evidence="1" id="KW-0489">Methyltransferase</keyword>
<accession>W9VZJ6</accession>
<dbReference type="InterPro" id="IPR036388">
    <property type="entry name" value="WH-like_DNA-bd_sf"/>
</dbReference>
<dbReference type="InterPro" id="IPR036390">
    <property type="entry name" value="WH_DNA-bd_sf"/>
</dbReference>
<feature type="domain" description="O-methyltransferase C-terminal" evidence="5">
    <location>
        <begin position="187"/>
        <end position="396"/>
    </location>
</feature>
<dbReference type="EMBL" id="AMGX01000030">
    <property type="protein sequence ID" value="EXJ61257.1"/>
    <property type="molecule type" value="Genomic_DNA"/>
</dbReference>
<dbReference type="STRING" id="1182543.W9VZJ6"/>
<evidence type="ECO:0000313" key="6">
    <source>
        <dbReference type="EMBL" id="EXJ61257.1"/>
    </source>
</evidence>
<sequence length="423" mass="47235">MSPGSYMQDLAKHISSATAILAQYLASNGLPDLSFDKDAPLHMSDLPEDIQTARRRLREAAHELYVLSTGPSEHIRWLSCNYHDCSSLRWIYHFKIAEFVPLDGEKSFSDVAKDANVDEARLKRVLRQAMTNKIFCEPRVGFVAHTAASSALVRDQGTLNWVGYTLGESFPASAKVVEATEKWGPSEEKNHCGWNIAFDTDLPIFQYLSSHPQRAGRFAETMKALTSTDGYHIRHLTDGYPWRDFTEGTVVDVGGSVGHMSIGLAEKFPQLKFVVQDLPDIIAVGEPALPAELKGRISFQAHDFFTPQPVQGADVYLLRFILHDYSDTHATLILKSLLPAFKSTSKLLVMDGVLPEPGSMAPSEERQIRVMDLEMMTNFNAKERELDDWRSLFSRADPRLKIANVIKPLGSVNSIIEAVLEEA</sequence>
<dbReference type="GO" id="GO:0008171">
    <property type="term" value="F:O-methyltransferase activity"/>
    <property type="evidence" value="ECO:0007669"/>
    <property type="project" value="InterPro"/>
</dbReference>
<dbReference type="PANTHER" id="PTHR43712:SF5">
    <property type="entry name" value="O-METHYLTRANSFERASE ASQN-RELATED"/>
    <property type="match status" value="1"/>
</dbReference>
<keyword evidence="2" id="KW-0808">Transferase</keyword>
<dbReference type="HOGENOM" id="CLU_005533_1_4_1"/>
<dbReference type="PROSITE" id="PS51683">
    <property type="entry name" value="SAM_OMT_II"/>
    <property type="match status" value="1"/>
</dbReference>
<reference evidence="6 7" key="1">
    <citation type="submission" date="2013-03" db="EMBL/GenBank/DDBJ databases">
        <title>The Genome Sequence of Cladophialophora psammophila CBS 110553.</title>
        <authorList>
            <consortium name="The Broad Institute Genomics Platform"/>
            <person name="Cuomo C."/>
            <person name="de Hoog S."/>
            <person name="Gorbushina A."/>
            <person name="Walker B."/>
            <person name="Young S.K."/>
            <person name="Zeng Q."/>
            <person name="Gargeya S."/>
            <person name="Fitzgerald M."/>
            <person name="Haas B."/>
            <person name="Abouelleil A."/>
            <person name="Allen A.W."/>
            <person name="Alvarado L."/>
            <person name="Arachchi H.M."/>
            <person name="Berlin A.M."/>
            <person name="Chapman S.B."/>
            <person name="Gainer-Dewar J."/>
            <person name="Goldberg J."/>
            <person name="Griggs A."/>
            <person name="Gujja S."/>
            <person name="Hansen M."/>
            <person name="Howarth C."/>
            <person name="Imamovic A."/>
            <person name="Ireland A."/>
            <person name="Larimer J."/>
            <person name="McCowan C."/>
            <person name="Murphy C."/>
            <person name="Pearson M."/>
            <person name="Poon T.W."/>
            <person name="Priest M."/>
            <person name="Roberts A."/>
            <person name="Saif S."/>
            <person name="Shea T."/>
            <person name="Sisk P."/>
            <person name="Sykes S."/>
            <person name="Wortman J."/>
            <person name="Nusbaum C."/>
            <person name="Birren B."/>
        </authorList>
    </citation>
    <scope>NUCLEOTIDE SEQUENCE [LARGE SCALE GENOMIC DNA]</scope>
    <source>
        <strain evidence="6 7">CBS 110553</strain>
    </source>
</reference>